<organism evidence="7 8">
    <name type="scientific">Streptomyces crystallinus</name>
    <dbReference type="NCBI Taxonomy" id="68191"/>
    <lineage>
        <taxon>Bacteria</taxon>
        <taxon>Bacillati</taxon>
        <taxon>Actinomycetota</taxon>
        <taxon>Actinomycetes</taxon>
        <taxon>Kitasatosporales</taxon>
        <taxon>Streptomycetaceae</taxon>
        <taxon>Streptomyces</taxon>
    </lineage>
</organism>
<dbReference type="SUPFAM" id="SSF48498">
    <property type="entry name" value="Tetracyclin repressor-like, C-terminal domain"/>
    <property type="match status" value="1"/>
</dbReference>
<evidence type="ECO:0000256" key="3">
    <source>
        <dbReference type="ARBA" id="ARBA00023163"/>
    </source>
</evidence>
<gene>
    <name evidence="7" type="primary">xdhR</name>
    <name evidence="7" type="ORF">GCM10010394_09650</name>
</gene>
<dbReference type="SUPFAM" id="SSF46689">
    <property type="entry name" value="Homeodomain-like"/>
    <property type="match status" value="1"/>
</dbReference>
<dbReference type="InterPro" id="IPR050109">
    <property type="entry name" value="HTH-type_TetR-like_transc_reg"/>
</dbReference>
<name>A0ABN1F5K0_9ACTN</name>
<dbReference type="InterPro" id="IPR036271">
    <property type="entry name" value="Tet_transcr_reg_TetR-rel_C_sf"/>
</dbReference>
<keyword evidence="3" id="KW-0804">Transcription</keyword>
<dbReference type="Proteomes" id="UP001500668">
    <property type="component" value="Unassembled WGS sequence"/>
</dbReference>
<reference evidence="8" key="1">
    <citation type="journal article" date="2019" name="Int. J. Syst. Evol. Microbiol.">
        <title>The Global Catalogue of Microorganisms (GCM) 10K type strain sequencing project: providing services to taxonomists for standard genome sequencing and annotation.</title>
        <authorList>
            <consortium name="The Broad Institute Genomics Platform"/>
            <consortium name="The Broad Institute Genome Sequencing Center for Infectious Disease"/>
            <person name="Wu L."/>
            <person name="Ma J."/>
        </authorList>
    </citation>
    <scope>NUCLEOTIDE SEQUENCE [LARGE SCALE GENOMIC DNA]</scope>
    <source>
        <strain evidence="8">JCM 5067</strain>
    </source>
</reference>
<evidence type="ECO:0000256" key="5">
    <source>
        <dbReference type="SAM" id="MobiDB-lite"/>
    </source>
</evidence>
<feature type="region of interest" description="Disordered" evidence="5">
    <location>
        <begin position="1"/>
        <end position="60"/>
    </location>
</feature>
<dbReference type="InterPro" id="IPR001647">
    <property type="entry name" value="HTH_TetR"/>
</dbReference>
<dbReference type="InterPro" id="IPR049445">
    <property type="entry name" value="TetR_SbtR-like_C"/>
</dbReference>
<feature type="compositionally biased region" description="Polar residues" evidence="5">
    <location>
        <begin position="15"/>
        <end position="30"/>
    </location>
</feature>
<dbReference type="InterPro" id="IPR009057">
    <property type="entry name" value="Homeodomain-like_sf"/>
</dbReference>
<evidence type="ECO:0000256" key="1">
    <source>
        <dbReference type="ARBA" id="ARBA00023015"/>
    </source>
</evidence>
<dbReference type="EMBL" id="BAAACA010000006">
    <property type="protein sequence ID" value="GAA0582966.1"/>
    <property type="molecule type" value="Genomic_DNA"/>
</dbReference>
<evidence type="ECO:0000256" key="4">
    <source>
        <dbReference type="PROSITE-ProRule" id="PRU00335"/>
    </source>
</evidence>
<dbReference type="Gene3D" id="1.10.357.10">
    <property type="entry name" value="Tetracycline Repressor, domain 2"/>
    <property type="match status" value="1"/>
</dbReference>
<dbReference type="PANTHER" id="PTHR30055:SF234">
    <property type="entry name" value="HTH-TYPE TRANSCRIPTIONAL REGULATOR BETI"/>
    <property type="match status" value="1"/>
</dbReference>
<feature type="DNA-binding region" description="H-T-H motif" evidence="4">
    <location>
        <begin position="80"/>
        <end position="99"/>
    </location>
</feature>
<dbReference type="PROSITE" id="PS50977">
    <property type="entry name" value="HTH_TETR_2"/>
    <property type="match status" value="1"/>
</dbReference>
<comment type="caution">
    <text evidence="7">The sequence shown here is derived from an EMBL/GenBank/DDBJ whole genome shotgun (WGS) entry which is preliminary data.</text>
</comment>
<proteinExistence type="predicted"/>
<keyword evidence="2 4" id="KW-0238">DNA-binding</keyword>
<evidence type="ECO:0000256" key="2">
    <source>
        <dbReference type="ARBA" id="ARBA00023125"/>
    </source>
</evidence>
<evidence type="ECO:0000313" key="7">
    <source>
        <dbReference type="EMBL" id="GAA0582966.1"/>
    </source>
</evidence>
<protein>
    <submittedName>
        <fullName evidence="7">Purine salvage operon transcriptional regulator XdhR</fullName>
    </submittedName>
</protein>
<evidence type="ECO:0000259" key="6">
    <source>
        <dbReference type="PROSITE" id="PS50977"/>
    </source>
</evidence>
<sequence>MPRKKDAPSYEEAPSGTQVPSGTQAPSGTETPLGKDASGAPSCKGTPPGKETPLRSDAQRNRERILEVALAELTCSADAPLSAIAKKAGVGQGTFYRHFPNREALVLEVYRYEVQQVAETAAQLLETRAPDRALREWMDRLAQYAMAKAGLAEAMRKATARGTLAALGHEPVSAALTLLLDANERAGTIRPDVTPDDFLLAIAGLWQIDPHGDWHTRAGRLLDLVMDGLRAGAPGPATTR</sequence>
<accession>A0ABN1F5K0</accession>
<evidence type="ECO:0000313" key="8">
    <source>
        <dbReference type="Proteomes" id="UP001500668"/>
    </source>
</evidence>
<keyword evidence="8" id="KW-1185">Reference proteome</keyword>
<keyword evidence="1" id="KW-0805">Transcription regulation</keyword>
<feature type="domain" description="HTH tetR-type" evidence="6">
    <location>
        <begin position="59"/>
        <end position="117"/>
    </location>
</feature>
<dbReference type="Pfam" id="PF21597">
    <property type="entry name" value="TetR_C_43"/>
    <property type="match status" value="1"/>
</dbReference>
<dbReference type="Pfam" id="PF00440">
    <property type="entry name" value="TetR_N"/>
    <property type="match status" value="1"/>
</dbReference>
<dbReference type="PANTHER" id="PTHR30055">
    <property type="entry name" value="HTH-TYPE TRANSCRIPTIONAL REGULATOR RUTR"/>
    <property type="match status" value="1"/>
</dbReference>